<name>A0ABU3GHT3_9MICO</name>
<keyword evidence="3" id="KW-1185">Reference proteome</keyword>
<reference evidence="2 3" key="1">
    <citation type="submission" date="2023-08" db="EMBL/GenBank/DDBJ databases">
        <title>Microbacterium aquilitoris sp. nov. and Microbacterium gwkjibeachense sp. nov., isolated from beach.</title>
        <authorList>
            <person name="Lee S.D."/>
            <person name="Yang H."/>
            <person name="Kim I."/>
        </authorList>
    </citation>
    <scope>NUCLEOTIDE SEQUENCE [LARGE SCALE GENOMIC DNA]</scope>
    <source>
        <strain evidence="2 3">KSW-18</strain>
    </source>
</reference>
<feature type="transmembrane region" description="Helical" evidence="1">
    <location>
        <begin position="39"/>
        <end position="59"/>
    </location>
</feature>
<evidence type="ECO:0000313" key="2">
    <source>
        <dbReference type="EMBL" id="MDT3330258.1"/>
    </source>
</evidence>
<organism evidence="2 3">
    <name type="scientific">Microbacterium aquilitoris</name>
    <dbReference type="NCBI Taxonomy" id="3067307"/>
    <lineage>
        <taxon>Bacteria</taxon>
        <taxon>Bacillati</taxon>
        <taxon>Actinomycetota</taxon>
        <taxon>Actinomycetes</taxon>
        <taxon>Micrococcales</taxon>
        <taxon>Microbacteriaceae</taxon>
        <taxon>Microbacterium</taxon>
    </lineage>
</organism>
<dbReference type="EMBL" id="JAUZVT010000001">
    <property type="protein sequence ID" value="MDT3330258.1"/>
    <property type="molecule type" value="Genomic_DNA"/>
</dbReference>
<protein>
    <submittedName>
        <fullName evidence="2">Uncharacterized protein</fullName>
    </submittedName>
</protein>
<gene>
    <name evidence="2" type="ORF">Q9S78_06220</name>
</gene>
<sequence>MTSPEILPRSRAAGVIAVWVAAALIALAIGIFVEPDWRGAWLLVGLGLSFFLAFAVQLATGRSQGFILRISASVLGALVVMGLLGAGFALAELLASA</sequence>
<dbReference type="RefSeq" id="WP_116228369.1">
    <property type="nucleotide sequence ID" value="NZ_JAUZVT010000001.1"/>
</dbReference>
<evidence type="ECO:0000313" key="3">
    <source>
        <dbReference type="Proteomes" id="UP001262835"/>
    </source>
</evidence>
<feature type="transmembrane region" description="Helical" evidence="1">
    <location>
        <begin position="66"/>
        <end position="91"/>
    </location>
</feature>
<accession>A0ABU3GHT3</accession>
<evidence type="ECO:0000256" key="1">
    <source>
        <dbReference type="SAM" id="Phobius"/>
    </source>
</evidence>
<feature type="transmembrane region" description="Helical" evidence="1">
    <location>
        <begin position="12"/>
        <end position="33"/>
    </location>
</feature>
<dbReference type="Proteomes" id="UP001262835">
    <property type="component" value="Unassembled WGS sequence"/>
</dbReference>
<keyword evidence="1" id="KW-0812">Transmembrane</keyword>
<comment type="caution">
    <text evidence="2">The sequence shown here is derived from an EMBL/GenBank/DDBJ whole genome shotgun (WGS) entry which is preliminary data.</text>
</comment>
<proteinExistence type="predicted"/>
<keyword evidence="1" id="KW-0472">Membrane</keyword>
<keyword evidence="1" id="KW-1133">Transmembrane helix</keyword>